<name>A0A6L5Z2Y5_9RHOB</name>
<protein>
    <recommendedName>
        <fullName evidence="3">Sulfotransferase family protein</fullName>
    </recommendedName>
</protein>
<accession>A0A6L5Z2Y5</accession>
<dbReference type="RefSeq" id="WP_154447130.1">
    <property type="nucleotide sequence ID" value="NZ_WIND01000011.1"/>
</dbReference>
<dbReference type="Gene3D" id="3.40.50.300">
    <property type="entry name" value="P-loop containing nucleotide triphosphate hydrolases"/>
    <property type="match status" value="1"/>
</dbReference>
<dbReference type="AlphaFoldDB" id="A0A6L5Z2Y5"/>
<comment type="caution">
    <text evidence="1">The sequence shown here is derived from an EMBL/GenBank/DDBJ whole genome shotgun (WGS) entry which is preliminary data.</text>
</comment>
<evidence type="ECO:0008006" key="3">
    <source>
        <dbReference type="Google" id="ProtNLM"/>
    </source>
</evidence>
<dbReference type="InterPro" id="IPR027417">
    <property type="entry name" value="P-loop_NTPase"/>
</dbReference>
<sequence length="295" mass="31632">MLPDPGRARRRLALLSARARRTLPGAGLRRGCLFVHLPKCGGTSLTAGLAGTVPLTRKLGAVDAIATRRAAALLAFGVDDPWLCHEELDHGAHSFALREGLALTHLAAGAPLVYGHVLVSELLLQAALRQGHGLVTMMRDPRARALSNYRMAVRAGVIPDDLDLWLDGPVGLRMGRQMLRYLSGHPDPARIDAPETALRIALERLERFALIGFLETPQPFLDGFAAAFGARPALPRLNRGGGVRLDLTAAQARKLETLIEPDRIIHARALALHPGTASARRARRALRSGPSGAPA</sequence>
<evidence type="ECO:0000313" key="2">
    <source>
        <dbReference type="Proteomes" id="UP000474957"/>
    </source>
</evidence>
<dbReference type="SUPFAM" id="SSF52540">
    <property type="entry name" value="P-loop containing nucleoside triphosphate hydrolases"/>
    <property type="match status" value="1"/>
</dbReference>
<dbReference type="Proteomes" id="UP000474957">
    <property type="component" value="Unassembled WGS sequence"/>
</dbReference>
<gene>
    <name evidence="1" type="ORF">GE300_13620</name>
</gene>
<proteinExistence type="predicted"/>
<organism evidence="1 2">
    <name type="scientific">Halovulum marinum</name>
    <dbReference type="NCBI Taxonomy" id="2662447"/>
    <lineage>
        <taxon>Bacteria</taxon>
        <taxon>Pseudomonadati</taxon>
        <taxon>Pseudomonadota</taxon>
        <taxon>Alphaproteobacteria</taxon>
        <taxon>Rhodobacterales</taxon>
        <taxon>Paracoccaceae</taxon>
        <taxon>Halovulum</taxon>
    </lineage>
</organism>
<dbReference type="EMBL" id="WIND01000011">
    <property type="protein sequence ID" value="MSU90639.1"/>
    <property type="molecule type" value="Genomic_DNA"/>
</dbReference>
<evidence type="ECO:0000313" key="1">
    <source>
        <dbReference type="EMBL" id="MSU90639.1"/>
    </source>
</evidence>
<keyword evidence="2" id="KW-1185">Reference proteome</keyword>
<reference evidence="1 2" key="1">
    <citation type="submission" date="2019-10" db="EMBL/GenBank/DDBJ databases">
        <title>Cognatihalovulum marinum gen. nov. sp. nov., a new member of the family Rhodobacteraceae isolated from deep seawater of the Northwest Indian Ocean.</title>
        <authorList>
            <person name="Ruan C."/>
            <person name="Wang J."/>
            <person name="Zheng X."/>
            <person name="Song L."/>
            <person name="Zhu Y."/>
            <person name="Huang Y."/>
            <person name="Lu Z."/>
            <person name="Du W."/>
            <person name="Huang L."/>
            <person name="Dai X."/>
        </authorList>
    </citation>
    <scope>NUCLEOTIDE SEQUENCE [LARGE SCALE GENOMIC DNA]</scope>
    <source>
        <strain evidence="1 2">2CG4</strain>
    </source>
</reference>